<feature type="compositionally biased region" description="Pro residues" evidence="8">
    <location>
        <begin position="1"/>
        <end position="11"/>
    </location>
</feature>
<dbReference type="InterPro" id="IPR027417">
    <property type="entry name" value="P-loop_NTPase"/>
</dbReference>
<dbReference type="GO" id="GO:0051231">
    <property type="term" value="P:spindle elongation"/>
    <property type="evidence" value="ECO:0007669"/>
    <property type="project" value="TreeGrafter"/>
</dbReference>
<evidence type="ECO:0000256" key="5">
    <source>
        <dbReference type="ARBA" id="ARBA00023054"/>
    </source>
</evidence>
<protein>
    <recommendedName>
        <fullName evidence="9">Kinesin motor domain-containing protein</fullName>
    </recommendedName>
</protein>
<dbReference type="Gene3D" id="3.40.850.10">
    <property type="entry name" value="Kinesin motor domain"/>
    <property type="match status" value="1"/>
</dbReference>
<comment type="caution">
    <text evidence="10">The sequence shown here is derived from an EMBL/GenBank/DDBJ whole genome shotgun (WGS) entry which is preliminary data.</text>
</comment>
<feature type="compositionally biased region" description="Low complexity" evidence="8">
    <location>
        <begin position="914"/>
        <end position="928"/>
    </location>
</feature>
<feature type="region of interest" description="Disordered" evidence="8">
    <location>
        <begin position="1035"/>
        <end position="1056"/>
    </location>
</feature>
<comment type="similarity">
    <text evidence="6">Belongs to the TRAFAC class myosin-kinesin ATPase superfamily. Kinesin family.</text>
</comment>
<gene>
    <name evidence="10" type="ORF">B0A48_04905</name>
</gene>
<dbReference type="STRING" id="1507870.A0A1V8TDP8"/>
<feature type="coiled-coil region" evidence="7">
    <location>
        <begin position="992"/>
        <end position="1026"/>
    </location>
</feature>
<dbReference type="OrthoDB" id="3176171at2759"/>
<dbReference type="PANTHER" id="PTHR47969">
    <property type="entry name" value="CHROMOSOME-ASSOCIATED KINESIN KIF4A-RELATED"/>
    <property type="match status" value="1"/>
</dbReference>
<feature type="compositionally biased region" description="Low complexity" evidence="8">
    <location>
        <begin position="812"/>
        <end position="826"/>
    </location>
</feature>
<evidence type="ECO:0000313" key="11">
    <source>
        <dbReference type="Proteomes" id="UP000192596"/>
    </source>
</evidence>
<feature type="coiled-coil region" evidence="7">
    <location>
        <begin position="1721"/>
        <end position="1793"/>
    </location>
</feature>
<name>A0A1V8TDP8_9PEZI</name>
<dbReference type="InterPro" id="IPR001752">
    <property type="entry name" value="Kinesin_motor_dom"/>
</dbReference>
<dbReference type="GO" id="GO:0005524">
    <property type="term" value="F:ATP binding"/>
    <property type="evidence" value="ECO:0007669"/>
    <property type="project" value="UniProtKB-UniRule"/>
</dbReference>
<evidence type="ECO:0000256" key="4">
    <source>
        <dbReference type="ARBA" id="ARBA00022840"/>
    </source>
</evidence>
<evidence type="ECO:0000256" key="6">
    <source>
        <dbReference type="PROSITE-ProRule" id="PRU00283"/>
    </source>
</evidence>
<evidence type="ECO:0000256" key="8">
    <source>
        <dbReference type="SAM" id="MobiDB-lite"/>
    </source>
</evidence>
<feature type="region of interest" description="Disordered" evidence="8">
    <location>
        <begin position="1"/>
        <end position="69"/>
    </location>
</feature>
<evidence type="ECO:0000259" key="9">
    <source>
        <dbReference type="PROSITE" id="PS50067"/>
    </source>
</evidence>
<dbReference type="Proteomes" id="UP000192596">
    <property type="component" value="Unassembled WGS sequence"/>
</dbReference>
<feature type="region of interest" description="Disordered" evidence="8">
    <location>
        <begin position="1617"/>
        <end position="1689"/>
    </location>
</feature>
<dbReference type="PROSITE" id="PS50067">
    <property type="entry name" value="KINESIN_MOTOR_2"/>
    <property type="match status" value="1"/>
</dbReference>
<dbReference type="GO" id="GO:0007018">
    <property type="term" value="P:microtubule-based movement"/>
    <property type="evidence" value="ECO:0007669"/>
    <property type="project" value="InterPro"/>
</dbReference>
<dbReference type="PANTHER" id="PTHR47969:SF15">
    <property type="entry name" value="CHROMOSOME-ASSOCIATED KINESIN KIF4A-RELATED"/>
    <property type="match status" value="1"/>
</dbReference>
<evidence type="ECO:0000256" key="1">
    <source>
        <dbReference type="ARBA" id="ARBA00004496"/>
    </source>
</evidence>
<keyword evidence="5 7" id="KW-0175">Coiled coil</keyword>
<dbReference type="EMBL" id="NAJO01000010">
    <property type="protein sequence ID" value="OQO09503.1"/>
    <property type="molecule type" value="Genomic_DNA"/>
</dbReference>
<keyword evidence="2" id="KW-0963">Cytoplasm</keyword>
<dbReference type="InterPro" id="IPR019821">
    <property type="entry name" value="Kinesin_motor_CS"/>
</dbReference>
<feature type="coiled-coil region" evidence="7">
    <location>
        <begin position="1315"/>
        <end position="1377"/>
    </location>
</feature>
<sequence length="1797" mass="198950">MENVAPAPPPATNGWTSPPTSPLPRAQQQRLSVASPETMRAKRGSRYEGMNGTANANGSRSSDEEGSKTAVKVAVRVRPPLRPSDPGFDLIPQRFRESTCEVPAPNKLTVRSPQGNRNFIFDRVFDEDASQQDIWGYVSDSVNSFVQGYNVSILAYGQSGAGKSYTMGTSGTEEQNDSEIMGIVPRAAQALFDRLGQLAGKPVSHMKTPKRYSTQALPTLSSFTQQAKEQKDWSLKASYVEIYQDQLRDLLVPDALPMNDRASVAIREDKGKILLTGMTQVDITSVDDLLNALNAGSATRQTDATAINARSSRSHAVFSLNLVQRRTEQTSTQNKRMSMPVESLHASESVITTDSKLHFVDLAGSERLKNTHATGERAQEGMSINQGLASLGKVISQLSTKNANSHISYRDSKLTRLLQDSLGGNAITFMVACITPAAFHQSESINTLTYAQRARAIQVRPEVQQSSEDSDKQATIDRLRAEVSFLRGQVAHSEDGARLRPMSTMARNDRSGRREAELQTQLMDEQEKYGALSQRHARLIAEIGNAKDEDAETPVLHEAIGEHATERLKRSNSFAEAVEQVVLEYEKTIQSLETSLSKTRSSLSDRESTLQDKETRITYMETIQQQLQARVAKASNRESNNDSYIRDLESRMEGSTTGEEKMTGVISELRKELARARDNGNNAEEYIAELEDRLTEAEQDQDIMQREIDRLEHVVERQRSIGRLDNLLTDLDGAKVNGDGPEHAREHEETPQIARKRPELNGRRRRSYDPFRPETPSEASAADDDQFEDSHQSPPQPQTQTQAEDDEITALPSAASFPARSSSRAANHAPTHLRSPTQDDFMADKLENLTQELFDLRSEQESTLTDYHNLHEKYQTALETLAKLEYDKATPQASRPESEAFLASAGMGGNGGKPPSSSQSLSRELPSLGHQSATTSGAAREEKTIDRSASEGSSMMGVQDEIAVQDDAATVPLPEDASDLEGSEIAMLRQLHGEKQSALSTLQQRHRELEDEHRATLEHMEDLRTEVQRSHAYNRPLSPSLGRPISPALSSPGFTKPVLRRKSEDLMGNDRASRGFASLKNIALDHFDKSPDTLQSFELNLNAVMTELHGRSERVHALESELVAVKREMEGKQTLIAGLTRERTSLKASAGGMDFSVVGQMREQLLESERQIRGLHEQHAGRERELLGQVEELKGSLNEHQRGIQGNSGMPGYFPETPALERSVGGAAGNGADVARLQSELAAWETKHQSAMASMQASEAKLLNTITDMQRSMPSSGGHSAAPRGLGISKDNIAPVSDEEREQHKTVVSTLQREVEDYKTTANNHVTKLQQLEQAYAKILAQVEEDGQSRELTQKELKTHKDLVSNLENQLQVHKSAITIHQESLETLQSSHSKELDQLKGGMDTSEKISRERFEVLEREHEGARTKLQGELVALQGEHTALLAAAAAALGTQTNATKLRSQIEGLVDEGKELHSRHTKTTNDLKLVQEELQSSLAKSTAFESQVGELKMGLEEAKINLGKMTEKERKSSRLVDELEEQLNSNFDSHRATNHRLSRMEGAAVQVRQEMEREVEELRLRNAMLEQQLTSTHRQSTNSDRGSINFNRESLSPEAAAIALARSPSQQSAVRKSTPSALPTPPPSIPLPPLPGLTAMPSFERATSPVPTASPPGSRHASKDVAPALSQQLEEQDSRIRTIEKHLFAEKQLTATLEEALVDLETSANRTKADSEAWKRKCSALEDEMAGYRRRETSTRASLQAVEEEREMRVRAERARQALEQRMMELNEKRGKKKGALNCF</sequence>
<keyword evidence="11" id="KW-1185">Reference proteome</keyword>
<evidence type="ECO:0000256" key="2">
    <source>
        <dbReference type="ARBA" id="ARBA00022490"/>
    </source>
</evidence>
<feature type="region of interest" description="Disordered" evidence="8">
    <location>
        <begin position="1271"/>
        <end position="1304"/>
    </location>
</feature>
<evidence type="ECO:0000256" key="7">
    <source>
        <dbReference type="SAM" id="Coils"/>
    </source>
</evidence>
<dbReference type="SMART" id="SM00129">
    <property type="entry name" value="KISc"/>
    <property type="match status" value="1"/>
</dbReference>
<dbReference type="InParanoid" id="A0A1V8TDP8"/>
<dbReference type="GO" id="GO:0007052">
    <property type="term" value="P:mitotic spindle organization"/>
    <property type="evidence" value="ECO:0007669"/>
    <property type="project" value="TreeGrafter"/>
</dbReference>
<dbReference type="SUPFAM" id="SSF52540">
    <property type="entry name" value="P-loop containing nucleoside triphosphate hydrolases"/>
    <property type="match status" value="1"/>
</dbReference>
<dbReference type="GO" id="GO:0008017">
    <property type="term" value="F:microtubule binding"/>
    <property type="evidence" value="ECO:0007669"/>
    <property type="project" value="InterPro"/>
</dbReference>
<dbReference type="Gene3D" id="1.10.287.1490">
    <property type="match status" value="1"/>
</dbReference>
<feature type="compositionally biased region" description="Pro residues" evidence="8">
    <location>
        <begin position="1635"/>
        <end position="1648"/>
    </location>
</feature>
<dbReference type="GO" id="GO:0005875">
    <property type="term" value="C:microtubule associated complex"/>
    <property type="evidence" value="ECO:0007669"/>
    <property type="project" value="TreeGrafter"/>
</dbReference>
<dbReference type="GO" id="GO:0003777">
    <property type="term" value="F:microtubule motor activity"/>
    <property type="evidence" value="ECO:0007669"/>
    <property type="project" value="InterPro"/>
</dbReference>
<feature type="coiled-coil region" evidence="7">
    <location>
        <begin position="659"/>
        <end position="714"/>
    </location>
</feature>
<accession>A0A1V8TDP8</accession>
<feature type="compositionally biased region" description="Basic and acidic residues" evidence="8">
    <location>
        <begin position="939"/>
        <end position="949"/>
    </location>
</feature>
<dbReference type="GO" id="GO:0005737">
    <property type="term" value="C:cytoplasm"/>
    <property type="evidence" value="ECO:0007669"/>
    <property type="project" value="UniProtKB-SubCell"/>
</dbReference>
<comment type="subcellular location">
    <subcellularLocation>
        <location evidence="1">Cytoplasm</location>
    </subcellularLocation>
</comment>
<evidence type="ECO:0000256" key="3">
    <source>
        <dbReference type="ARBA" id="ARBA00022741"/>
    </source>
</evidence>
<proteinExistence type="inferred from homology"/>
<feature type="compositionally biased region" description="Basic and acidic residues" evidence="8">
    <location>
        <begin position="740"/>
        <end position="772"/>
    </location>
</feature>
<dbReference type="PROSITE" id="PS00411">
    <property type="entry name" value="KINESIN_MOTOR_1"/>
    <property type="match status" value="1"/>
</dbReference>
<evidence type="ECO:0000313" key="10">
    <source>
        <dbReference type="EMBL" id="OQO09503.1"/>
    </source>
</evidence>
<keyword evidence="4 6" id="KW-0067">ATP-binding</keyword>
<dbReference type="InterPro" id="IPR036961">
    <property type="entry name" value="Kinesin_motor_dom_sf"/>
</dbReference>
<feature type="domain" description="Kinesin motor" evidence="9">
    <location>
        <begin position="70"/>
        <end position="457"/>
    </location>
</feature>
<dbReference type="InterPro" id="IPR027640">
    <property type="entry name" value="Kinesin-like_fam"/>
</dbReference>
<keyword evidence="3 6" id="KW-0547">Nucleotide-binding</keyword>
<organism evidence="10 11">
    <name type="scientific">Cryoendolithus antarcticus</name>
    <dbReference type="NCBI Taxonomy" id="1507870"/>
    <lineage>
        <taxon>Eukaryota</taxon>
        <taxon>Fungi</taxon>
        <taxon>Dikarya</taxon>
        <taxon>Ascomycota</taxon>
        <taxon>Pezizomycotina</taxon>
        <taxon>Dothideomycetes</taxon>
        <taxon>Dothideomycetidae</taxon>
        <taxon>Cladosporiales</taxon>
        <taxon>Cladosporiaceae</taxon>
        <taxon>Cryoendolithus</taxon>
    </lineage>
</organism>
<keyword evidence="6" id="KW-0505">Motor protein</keyword>
<dbReference type="PRINTS" id="PR00380">
    <property type="entry name" value="KINESINHEAVY"/>
</dbReference>
<feature type="region of interest" description="Disordered" evidence="8">
    <location>
        <begin position="731"/>
        <end position="844"/>
    </location>
</feature>
<feature type="region of interest" description="Disordered" evidence="8">
    <location>
        <begin position="903"/>
        <end position="955"/>
    </location>
</feature>
<dbReference type="Pfam" id="PF00225">
    <property type="entry name" value="Kinesin"/>
    <property type="match status" value="1"/>
</dbReference>
<feature type="binding site" evidence="6">
    <location>
        <begin position="157"/>
        <end position="164"/>
    </location>
    <ligand>
        <name>ATP</name>
        <dbReference type="ChEBI" id="CHEBI:30616"/>
    </ligand>
</feature>
<feature type="coiled-coil region" evidence="7">
    <location>
        <begin position="1519"/>
        <end position="1592"/>
    </location>
</feature>
<reference evidence="11" key="1">
    <citation type="submission" date="2017-03" db="EMBL/GenBank/DDBJ databases">
        <title>Genomes of endolithic fungi from Antarctica.</title>
        <authorList>
            <person name="Coleine C."/>
            <person name="Masonjones S."/>
            <person name="Stajich J.E."/>
        </authorList>
    </citation>
    <scope>NUCLEOTIDE SEQUENCE [LARGE SCALE GENOMIC DNA]</scope>
    <source>
        <strain evidence="11">CCFEE 5527</strain>
    </source>
</reference>